<feature type="compositionally biased region" description="Polar residues" evidence="1">
    <location>
        <begin position="1813"/>
        <end position="1822"/>
    </location>
</feature>
<feature type="compositionally biased region" description="Polar residues" evidence="1">
    <location>
        <begin position="3404"/>
        <end position="3414"/>
    </location>
</feature>
<feature type="region of interest" description="Disordered" evidence="1">
    <location>
        <begin position="3342"/>
        <end position="3367"/>
    </location>
</feature>
<feature type="compositionally biased region" description="Low complexity" evidence="1">
    <location>
        <begin position="662"/>
        <end position="674"/>
    </location>
</feature>
<dbReference type="CDD" id="cd00892">
    <property type="entry name" value="PIKKc_ATR"/>
    <property type="match status" value="1"/>
</dbReference>
<feature type="region of interest" description="Disordered" evidence="1">
    <location>
        <begin position="1243"/>
        <end position="1318"/>
    </location>
</feature>
<evidence type="ECO:0000256" key="1">
    <source>
        <dbReference type="SAM" id="MobiDB-lite"/>
    </source>
</evidence>
<dbReference type="Pfam" id="PF00454">
    <property type="entry name" value="PI3_PI4_kinase"/>
    <property type="match status" value="1"/>
</dbReference>
<evidence type="ECO:0000259" key="2">
    <source>
        <dbReference type="PROSITE" id="PS50290"/>
    </source>
</evidence>
<feature type="compositionally biased region" description="Basic and acidic residues" evidence="1">
    <location>
        <begin position="1287"/>
        <end position="1314"/>
    </location>
</feature>
<feature type="compositionally biased region" description="Polar residues" evidence="1">
    <location>
        <begin position="3298"/>
        <end position="3309"/>
    </location>
</feature>
<feature type="domain" description="PI3K/PI4K catalytic" evidence="2">
    <location>
        <begin position="4153"/>
        <end position="4500"/>
    </location>
</feature>
<accession>A0A0F7UAL5</accession>
<feature type="compositionally biased region" description="Polar residues" evidence="1">
    <location>
        <begin position="1509"/>
        <end position="1519"/>
    </location>
</feature>
<feature type="compositionally biased region" description="Basic and acidic residues" evidence="1">
    <location>
        <begin position="3081"/>
        <end position="3101"/>
    </location>
</feature>
<dbReference type="SMART" id="SM01343">
    <property type="entry name" value="FATC"/>
    <property type="match status" value="1"/>
</dbReference>
<feature type="region of interest" description="Disordered" evidence="1">
    <location>
        <begin position="1492"/>
        <end position="1526"/>
    </location>
</feature>
<feature type="region of interest" description="Disordered" evidence="1">
    <location>
        <begin position="1809"/>
        <end position="1829"/>
    </location>
</feature>
<dbReference type="EMBL" id="LN714479">
    <property type="protein sequence ID" value="CEL65695.1"/>
    <property type="molecule type" value="Genomic_DNA"/>
</dbReference>
<feature type="compositionally biased region" description="Low complexity" evidence="1">
    <location>
        <begin position="2995"/>
        <end position="3012"/>
    </location>
</feature>
<evidence type="ECO:0000259" key="3">
    <source>
        <dbReference type="PROSITE" id="PS51190"/>
    </source>
</evidence>
<feature type="compositionally biased region" description="Low complexity" evidence="1">
    <location>
        <begin position="704"/>
        <end position="720"/>
    </location>
</feature>
<feature type="region of interest" description="Disordered" evidence="1">
    <location>
        <begin position="704"/>
        <end position="735"/>
    </location>
</feature>
<feature type="compositionally biased region" description="Low complexity" evidence="1">
    <location>
        <begin position="2036"/>
        <end position="2045"/>
    </location>
</feature>
<feature type="region of interest" description="Disordered" evidence="1">
    <location>
        <begin position="3281"/>
        <end position="3310"/>
    </location>
</feature>
<proteinExistence type="predicted"/>
<feature type="compositionally biased region" description="Basic and acidic residues" evidence="1">
    <location>
        <begin position="4541"/>
        <end position="4554"/>
    </location>
</feature>
<feature type="compositionally biased region" description="Low complexity" evidence="1">
    <location>
        <begin position="3435"/>
        <end position="3452"/>
    </location>
</feature>
<feature type="region of interest" description="Disordered" evidence="1">
    <location>
        <begin position="1703"/>
        <end position="1737"/>
    </location>
</feature>
<dbReference type="InterPro" id="IPR050517">
    <property type="entry name" value="DDR_Repair_Kinase"/>
</dbReference>
<keyword evidence="4" id="KW-0418">Kinase</keyword>
<feature type="domain" description="FATC" evidence="3">
    <location>
        <begin position="4586"/>
        <end position="4618"/>
    </location>
</feature>
<feature type="region of interest" description="Disordered" evidence="1">
    <location>
        <begin position="2880"/>
        <end position="2904"/>
    </location>
</feature>
<feature type="region of interest" description="Disordered" evidence="1">
    <location>
        <begin position="4525"/>
        <end position="4590"/>
    </location>
</feature>
<feature type="compositionally biased region" description="Low complexity" evidence="1">
    <location>
        <begin position="2643"/>
        <end position="2661"/>
    </location>
</feature>
<feature type="region of interest" description="Disordered" evidence="1">
    <location>
        <begin position="511"/>
        <end position="545"/>
    </location>
</feature>
<feature type="compositionally biased region" description="Acidic residues" evidence="1">
    <location>
        <begin position="617"/>
        <end position="630"/>
    </location>
</feature>
<dbReference type="PROSITE" id="PS50290">
    <property type="entry name" value="PI3_4_KINASE_3"/>
    <property type="match status" value="1"/>
</dbReference>
<feature type="compositionally biased region" description="Basic and acidic residues" evidence="1">
    <location>
        <begin position="3108"/>
        <end position="3119"/>
    </location>
</feature>
<feature type="compositionally biased region" description="Low complexity" evidence="1">
    <location>
        <begin position="1268"/>
        <end position="1280"/>
    </location>
</feature>
<dbReference type="InterPro" id="IPR011009">
    <property type="entry name" value="Kinase-like_dom_sf"/>
</dbReference>
<feature type="compositionally biased region" description="Polar residues" evidence="1">
    <location>
        <begin position="2584"/>
        <end position="2595"/>
    </location>
</feature>
<gene>
    <name evidence="4" type="ORF">BN1204_015320</name>
</gene>
<dbReference type="GO" id="GO:0005634">
    <property type="term" value="C:nucleus"/>
    <property type="evidence" value="ECO:0007669"/>
    <property type="project" value="TreeGrafter"/>
</dbReference>
<feature type="region of interest" description="Disordered" evidence="1">
    <location>
        <begin position="2031"/>
        <end position="2100"/>
    </location>
</feature>
<keyword evidence="4" id="KW-0808">Transferase</keyword>
<feature type="compositionally biased region" description="Basic and acidic residues" evidence="1">
    <location>
        <begin position="2684"/>
        <end position="2698"/>
    </location>
</feature>
<feature type="region of interest" description="Disordered" evidence="1">
    <location>
        <begin position="2995"/>
        <end position="3019"/>
    </location>
</feature>
<dbReference type="InterPro" id="IPR003152">
    <property type="entry name" value="FATC_dom"/>
</dbReference>
<feature type="region of interest" description="Disordered" evidence="1">
    <location>
        <begin position="595"/>
        <end position="630"/>
    </location>
</feature>
<evidence type="ECO:0000313" key="4">
    <source>
        <dbReference type="EMBL" id="CEL65695.1"/>
    </source>
</evidence>
<dbReference type="InterPro" id="IPR036940">
    <property type="entry name" value="PI3/4_kinase_cat_sf"/>
</dbReference>
<dbReference type="SUPFAM" id="SSF56112">
    <property type="entry name" value="Protein kinase-like (PK-like)"/>
    <property type="match status" value="1"/>
</dbReference>
<dbReference type="PROSITE" id="PS51190">
    <property type="entry name" value="FATC"/>
    <property type="match status" value="1"/>
</dbReference>
<feature type="compositionally biased region" description="Basic and acidic residues" evidence="1">
    <location>
        <begin position="3167"/>
        <end position="3181"/>
    </location>
</feature>
<feature type="compositionally biased region" description="Basic and acidic residues" evidence="1">
    <location>
        <begin position="3127"/>
        <end position="3145"/>
    </location>
</feature>
<feature type="compositionally biased region" description="Low complexity" evidence="1">
    <location>
        <begin position="1421"/>
        <end position="1442"/>
    </location>
</feature>
<protein>
    <submittedName>
        <fullName evidence="4">Phosphatidylinositol 3-and 4-kinase domain-containing protein, putative</fullName>
    </submittedName>
</protein>
<feature type="compositionally biased region" description="Basic and acidic residues" evidence="1">
    <location>
        <begin position="1204"/>
        <end position="1217"/>
    </location>
</feature>
<feature type="compositionally biased region" description="Low complexity" evidence="1">
    <location>
        <begin position="511"/>
        <end position="527"/>
    </location>
</feature>
<feature type="region of interest" description="Disordered" evidence="1">
    <location>
        <begin position="309"/>
        <end position="352"/>
    </location>
</feature>
<feature type="region of interest" description="Disordered" evidence="1">
    <location>
        <begin position="1539"/>
        <end position="1609"/>
    </location>
</feature>
<organism evidence="4">
    <name type="scientific">Neospora caninum (strain Liverpool)</name>
    <dbReference type="NCBI Taxonomy" id="572307"/>
    <lineage>
        <taxon>Eukaryota</taxon>
        <taxon>Sar</taxon>
        <taxon>Alveolata</taxon>
        <taxon>Apicomplexa</taxon>
        <taxon>Conoidasida</taxon>
        <taxon>Coccidia</taxon>
        <taxon>Eucoccidiorida</taxon>
        <taxon>Eimeriorina</taxon>
        <taxon>Sarcocystidae</taxon>
        <taxon>Neospora</taxon>
    </lineage>
</organism>
<feature type="compositionally biased region" description="Basic and acidic residues" evidence="1">
    <location>
        <begin position="3281"/>
        <end position="3296"/>
    </location>
</feature>
<feature type="region of interest" description="Disordered" evidence="1">
    <location>
        <begin position="3059"/>
        <end position="3181"/>
    </location>
</feature>
<dbReference type="PANTHER" id="PTHR11139">
    <property type="entry name" value="ATAXIA TELANGIECTASIA MUTATED ATM -RELATED"/>
    <property type="match status" value="1"/>
</dbReference>
<dbReference type="GO" id="GO:0004674">
    <property type="term" value="F:protein serine/threonine kinase activity"/>
    <property type="evidence" value="ECO:0007669"/>
    <property type="project" value="TreeGrafter"/>
</dbReference>
<feature type="compositionally biased region" description="Basic and acidic residues" evidence="1">
    <location>
        <begin position="2618"/>
        <end position="2636"/>
    </location>
</feature>
<feature type="region of interest" description="Disordered" evidence="1">
    <location>
        <begin position="3390"/>
        <end position="3452"/>
    </location>
</feature>
<feature type="region of interest" description="Disordered" evidence="1">
    <location>
        <begin position="2773"/>
        <end position="2813"/>
    </location>
</feature>
<dbReference type="Gene3D" id="1.10.1070.11">
    <property type="entry name" value="Phosphatidylinositol 3-/4-kinase, catalytic domain"/>
    <property type="match status" value="1"/>
</dbReference>
<sequence>MSGQRRTGETGGKPFQLCFSPVESAERLPLLCPCCGDLFRDPTVSSGSLSPGAFSVSSSAAASLPASFALLLPHTVTPHLPLLTSSARRATTRQPWCAAPLEAFSEPCCPRLSAGGSSFSASRAHLGASSGAAFATDVRCTKCGVAIPPLPPAPFLSPASEAPTASSRAPERSGFLSSPPPQLSARIGCESLDGPSLGFAVSLLCALVSSMLRLPSSHPLSCSPPFPEGRGGLSSDSARAVPCREQTETVVSRAARESPPRRQGARPLLGSQQWLVEREREQNAIATALLPLLLLSPKDAMASASVISPSLRDAPPSLSHASSFSAGPRRDEKLTNAGGAEGTATRRDFESESARIQTSCGFRLLHLLRLSVRTVSFSALHGLFPSISSLSSPPRLSSGWASPSLPVRRHRGASGSVSPEKNDNLEVIVDRQERNGVEKETEAAESLRPGFSPKDEAWPWLLPDENAFIGQVGASPSRKLLSFAVHSQDAFLGSLLHPLIVPSAWTSASSSTGSQLSLRSPSSPLRPCADARESGGNALASPSFPEAPAVSRFSADRNLPCLLREAVPHLRLALVLGTGLGRLLESLSLAPSWQTRNDAEAQDAADNAADKDREETVAEESEDEGSDEGDDVICISCCEGFGERLHLARDRAQAMDERKRTSFSNASSAPPASSSPDGLLSLLLSFSSYFSSFVCSSAASSLRTSSSSTSSAAGSLSLSSVRPSHTRRGRGGATRGPCLLYSPSLLVLADALEQRGGTQTHRSCGFSLLSSQSSAPAASAHASPLASLPHPWEPGTALVLTALCMCQRQSWAWPFVPTSSPLSLQSLLFSPSGFSSSSPSLVRFLCEERDVSELHTGQSGDAPLPASLTSSVSGSVPSLSPLSPAAALSLHLLKPALAWLYLAGCSASLVDRGLSDFSPFPSSPSLPSVYKSSSILSTEGPCRVSRPAGASPSAAALSCGRSLAFAMHLFSAVVRRLGLGSGPSALVTLGEDACGGPAGASPIETLFSLFFSPDLSRSTSRWRSLSKTPLPSALLSPSPSPPVSLVSPTAFWRRSCLLLLLGPPTYTRILQVRRRRPPPYSSFVPSSSDSYSVSYSTPATSSFLSASSPGAPSAAGLAGVVAEDADNQRLSRLLLPCFLLHSAFNLRALQEATGLYASSALDWSHICASFVFLFFPDMPHSVAGADAAPVRAPAHRERGARHARAPEANEGRENAARDRSAMVAVFTALLKLAIEGRVADRQTAPVDGPETGYAGEKVSGNRDRPRTAAHAPSDLADAAAEGNAKATTDEFAEKKAARKCESERGHPGDEERTHATVGLRGAGESRVRFSVGRRLEDGAAKNCAKRNKSRFAACDRLLLLTLARLIWALAASQVPPEASLEVPDADSRGVKPFRTAQRGASSHSNSLASCLSSPRLSSLPSFSDATSSPSSAASACSSPASSGRDELEAWTAGRREWLWASFSLLLDAREKLFGSSGSMGLEPNACAEAGERQAKRKKNHEKDGACEGNVTSCHATQSSEEGDSQPLLVIDEDMRVAGVNGEGLGNETAGNVGAKAVGTKPATPAPASRDLRDRARPRRGMRLPSTPAGRTTSLHDDGQGEQGEEEDCDAVDVPDRIASPDASTGLADFVTCHLLEIEELLLHCLFPSFPLPPATRQYLSNYLFLFSSPHELPQFFVSFLLRPPPSLSLGAMDRIFVDGGGDASVDRDARTQRGPGMAPASSPPSAPQAAAPGFTSPERELRWREAKLQNALASSLDKPRGLRALFLCIACAHRGLLGTHAARLIDSLRHAFEQCKRQLELRSLPGEFESGGDVNSTASRPTCRSLPPGAPSSSFPSSCAAVAASPLPSFPAYRSLAWSVGRRVRLPHDVCQVYLGAFRLLFISFSPSTLLFYTPFFLYTLSEFLELKEPAFSSAVKATADKETRTARRGRERTWAPDIRPRPATVGGGNPQESACLAEPFETPESSADCRERASSFESWNMQEAQRLVLLLIRRASQAVGEDGELPPSALFAALACTPVFPAVSDCDAAETTGRSGVSSLSASSQYDWETSTQDRRPTEPPGDEGDNVFFAHVDDNGNPPEMPVVSSASSPPSVGDLDPSAPSSLLPLLSLLPSFLFCPTASLSSLAGAPPLPAASARSEGRRHCMPAGPGALKAVCRVRRCRRFLSFQRRHPLEVLALRLTAIAAFLDDLHPYLTRLSAACLLQKFLLAYGTVLTRLVHAATEKGGTGSASAVCSRVQKGLGQDDVDAARRRVEGERAAIHLLSKVAETCQAVVAEFSDDYSMEPKALPVACVALLGFLLPLVALPSFPSASPSRAPSSSLAALRGEPESLSVSAAAVALLLSSSCPSASALAPAATSGSPFLPPRASKLSPLAPAASAGSGAPLASSAGAGAPTGDCPWRIGDEAQLCCGLLERVLISHLQLPVAACSAQEILRQLGFHIHSEPGRLELMFPSLVAMFRAEQKSSSVSPSLSSSALSPFFHSSSAPSVSNPFTPAALTALLRFPLESLSPASPSSLTSVNEEASLRAYLWRLVFPPQVRTALLPYCFTSYERTSASVPSFSSHSAASPGLRGPRSGRDAGTNKTNARGKLQTQLVTLEAAERRQAKAFSEAGAGMEEKASHSDLKPLANERQKSRPKLKSGGSQRSSQRSSSSRSASALTCAGARGTDEVIVLSSSASSSDEERRPSGRKREREAAVSSSAVRRSALRLAIFRACDVVLLQLPKVLSFLLPHMVDSFLSSASDPVKAAEALGRRIAVLLLSSLEGGDYGDVRDVPGEENKAAQRLERDRASEEERERGRPQTGSREIPYGRSDSQAAFQAVFSLFQKLQSWRAWIASHALPRLASRLRPLTEELKSLQNASSPPSVSPVSLAALMSSANDDRGPLGERDVARGPSQKTDDARRQRVVLLSRSIQRYRAQEHRQKAVLQALGRLLESVDRILLARAAASCEAFARALYWIEAEMAANVFSSLYRRTSLGIVGLPPAVFASFSSRSSPSSSPKKDGSPGASQPSALASTSDKLPGAIFRGLHAGDALVGLLETCKCLASVGVADGAASPLSSASAFRGSSPLPSACSGSRGRESRRSERESEGARGENADPRGTASHVEDAQDEEKNRKAARNRHERRDACQDLHSEVARKDAMDGQGDDGALSTTTDDTDVDDLVFDRDERETGSDDSHLDMRAIEKEFQQQWNEAAMLYLQGASPLCPAAGAEAEAVAEDGSGLEERKEGSRLRLLSPAGHWAGWFRCVTHAGLKCSSGLWPSLSCLLSLATSEIKARPRHEHDAAAGAERRQQRLQPTARSSPASLPSGFLADAAAACWSLGKWGDLALVLAAASPPASPVSSLSPPPAAHAGTHSRPTDAVESWLSLQHAQLLSLVHQALQRRPRCVGDAPKPPAAEGSLTSTRLQRLPQQERRSPLDSAAPGHKRLAIPGSGLSPASTSLPSPAAVAPACPHRGLAAFLSQAASVHANALRGVSRPLGAALRESPERAAPLLRSMAALCDLSLVLQNAGLPLFSSDSTSVGLSRAPRRVRPVTRPNLCLAPASSQLHDVAENAENEGFLSPFGSRPSLAPSPSLRLPPSIYDQVSVASLLLQRSALSFQTAAPAFAAASALRASQSASFASFHAVLGAGKVALEQTNQLIAAACVGVAIRERARELRSPSLQVPGFLQFSSEDTRCVLSQANALLRRRKGRGSRGAGVGAEDGETSDSIASQDESEAESGVIRELVYRMKVEGALELLDQGQVTDGLQALSRLASAFSSPSASSLSPSFSSVFPSAAPSALLLYTREAAKRLLLPPHGTISCFQQSPCSSTVYFEYARFIDSLISARIEEETARPPALASPLGPSSSVASSFSSLRRTGERGSRVAEGAHGDERSSLTLPFLVCEAVRLYLKSLAHLSVAASSVSATAHPVSSFPLLPETRNDERASLYHHYSIHRICALVFTFCTPSTFISPHTRLDQSTCEAYAAHLSRLLTDEDAVEGNRISLSLWFLALPQVACRCQHPLLGRDFCEALLAKLLAAFPWRTMWMLASLSNSVAREKERRESLRRTLETIVHRAAEIQKRSIVATSGRGAVRVLDVYRVASVFVREFHKVAMDEAIRKEDALHANQRYPELYEMIASLSEPSSLASPLPCIALPTLANLRLSPAEASGDVFPSKQRPKKVTVVGSDGRTYAFLVKNERHGDLRKDSSVASSPRVYLSSRHSHALPVCLPVHVFRTMDLAENVNALLAHDPACRAKNLRLRTFSVVTLSEVTGMIEWVGGLTTLRRCVSSLYSESLPDFAQRSSEFFRAFQRAQERRDHQECYRVFTQLGLGRLPPVMQRLFFHWFNEDPARWYCARQNYAHTLALWSTFGFIIGLGDRHGENILVDTADGSVMHVDFDCLLEKGRTLPVPEVVPFRLTQNLVSCLGVTGVEGPFKVAAVEAMNVARQNREILMSILMNFVYDPLVEWRHAGARHAQLQQRKHSSAKPGGESSHSLKEGWERIAYASLVEIDYKLRGGVGGISRSLPSHFPSRLLAGADASTAGGKGRQRSGGTRDVREKEEKEPRGSAGVGSGKPGEKTEGQGNPASEHIQGGGSSSSLPVREQVEAVIQSAMRLDSLARMYVGWVPWL</sequence>
<reference evidence="4" key="1">
    <citation type="journal article" date="2015" name="PLoS ONE">
        <title>Comprehensive Evaluation of Toxoplasma gondii VEG and Neospora caninum LIV Genomes with Tachyzoite Stage Transcriptome and Proteome Defines Novel Transcript Features.</title>
        <authorList>
            <person name="Ramaprasad A."/>
            <person name="Mourier T."/>
            <person name="Naeem R."/>
            <person name="Malas T.B."/>
            <person name="Moussa E."/>
            <person name="Panigrahi A."/>
            <person name="Vermont S.J."/>
            <person name="Otto T.D."/>
            <person name="Wastling J."/>
            <person name="Pain A."/>
        </authorList>
    </citation>
    <scope>NUCLEOTIDE SEQUENCE</scope>
    <source>
        <strain evidence="4">Liverpool</strain>
    </source>
</reference>
<feature type="compositionally biased region" description="Basic and acidic residues" evidence="1">
    <location>
        <begin position="2882"/>
        <end position="2904"/>
    </location>
</feature>
<dbReference type="Gene3D" id="3.30.1010.10">
    <property type="entry name" value="Phosphatidylinositol 3-kinase Catalytic Subunit, Chain A, domain 4"/>
    <property type="match status" value="1"/>
</dbReference>
<feature type="region of interest" description="Disordered" evidence="1">
    <location>
        <begin position="2608"/>
        <end position="2701"/>
    </location>
</feature>
<feature type="compositionally biased region" description="Low complexity" evidence="1">
    <location>
        <begin position="2084"/>
        <end position="2100"/>
    </location>
</feature>
<feature type="region of interest" description="Disordered" evidence="1">
    <location>
        <begin position="1421"/>
        <end position="1443"/>
    </location>
</feature>
<feature type="region of interest" description="Disordered" evidence="1">
    <location>
        <begin position="3695"/>
        <end position="3723"/>
    </location>
</feature>
<name>A0A0F7UAL5_NEOCL</name>
<dbReference type="InterPro" id="IPR000403">
    <property type="entry name" value="PI3/4_kinase_cat_dom"/>
</dbReference>
<dbReference type="SMART" id="SM00146">
    <property type="entry name" value="PI3Kc"/>
    <property type="match status" value="1"/>
</dbReference>
<feature type="region of interest" description="Disordered" evidence="1">
    <location>
        <begin position="652"/>
        <end position="674"/>
    </location>
</feature>
<feature type="compositionally biased region" description="Basic and acidic residues" evidence="1">
    <location>
        <begin position="2773"/>
        <end position="2802"/>
    </location>
</feature>
<feature type="compositionally biased region" description="Low complexity" evidence="1">
    <location>
        <begin position="2561"/>
        <end position="2570"/>
    </location>
</feature>
<feature type="region of interest" description="Disordered" evidence="1">
    <location>
        <begin position="156"/>
        <end position="181"/>
    </location>
</feature>
<feature type="region of interest" description="Disordered" evidence="1">
    <location>
        <begin position="226"/>
        <end position="266"/>
    </location>
</feature>
<feature type="region of interest" description="Disordered" evidence="1">
    <location>
        <begin position="2561"/>
        <end position="2595"/>
    </location>
</feature>
<feature type="region of interest" description="Disordered" evidence="1">
    <location>
        <begin position="1191"/>
        <end position="1217"/>
    </location>
</feature>
<dbReference type="Pfam" id="PF02260">
    <property type="entry name" value="FATC"/>
    <property type="match status" value="1"/>
</dbReference>